<evidence type="ECO:0000313" key="2">
    <source>
        <dbReference type="Proteomes" id="UP000554965"/>
    </source>
</evidence>
<organism evidence="1 2">
    <name type="scientific">Mycobacterium simulans</name>
    <dbReference type="NCBI Taxonomy" id="627089"/>
    <lineage>
        <taxon>Bacteria</taxon>
        <taxon>Bacillati</taxon>
        <taxon>Actinomycetota</taxon>
        <taxon>Actinomycetes</taxon>
        <taxon>Mycobacteriales</taxon>
        <taxon>Mycobacteriaceae</taxon>
        <taxon>Mycobacterium</taxon>
    </lineage>
</organism>
<comment type="caution">
    <text evidence="1">The sequence shown here is derived from an EMBL/GenBank/DDBJ whole genome shotgun (WGS) entry which is preliminary data.</text>
</comment>
<dbReference type="EMBL" id="OCTY01000002">
    <property type="protein sequence ID" value="SOJ53975.1"/>
    <property type="molecule type" value="Genomic_DNA"/>
</dbReference>
<gene>
    <name evidence="1" type="ORF">MSIMFB_01474</name>
</gene>
<evidence type="ECO:0000313" key="1">
    <source>
        <dbReference type="EMBL" id="SOJ53975.1"/>
    </source>
</evidence>
<dbReference type="Proteomes" id="UP000554965">
    <property type="component" value="Unassembled WGS sequence"/>
</dbReference>
<proteinExistence type="predicted"/>
<dbReference type="AlphaFoldDB" id="A0A7Z7II54"/>
<accession>A0A7Z7II54</accession>
<name>A0A7Z7II54_9MYCO</name>
<sequence>MRSTFPVIPSINSRGGTDDEGNYLTLLATDSEGNAVVFSEYNNY</sequence>
<dbReference type="RefSeq" id="WP_260860983.1">
    <property type="nucleotide sequence ID" value="NZ_OCTY01000002.1"/>
</dbReference>
<protein>
    <submittedName>
        <fullName evidence="1">Uncharacterized protein</fullName>
    </submittedName>
</protein>
<reference evidence="1 2" key="1">
    <citation type="submission" date="2017-10" db="EMBL/GenBank/DDBJ databases">
        <authorList>
            <consortium name="Urmite Genomes"/>
        </authorList>
    </citation>
    <scope>NUCLEOTIDE SEQUENCE [LARGE SCALE GENOMIC DNA]</scope>
    <source>
        <strain evidence="1 2">FB-527</strain>
    </source>
</reference>
<keyword evidence="2" id="KW-1185">Reference proteome</keyword>